<gene>
    <name evidence="2" type="ORF">CBP51_01400</name>
</gene>
<organism evidence="2 3">
    <name type="scientific">Cellvibrio mixtus</name>
    <dbReference type="NCBI Taxonomy" id="39650"/>
    <lineage>
        <taxon>Bacteria</taxon>
        <taxon>Pseudomonadati</taxon>
        <taxon>Pseudomonadota</taxon>
        <taxon>Gammaproteobacteria</taxon>
        <taxon>Cellvibrionales</taxon>
        <taxon>Cellvibrionaceae</taxon>
        <taxon>Cellvibrio</taxon>
    </lineage>
</organism>
<dbReference type="InterPro" id="IPR036515">
    <property type="entry name" value="Transposase_17_sf"/>
</dbReference>
<dbReference type="InterPro" id="IPR002686">
    <property type="entry name" value="Transposase_17"/>
</dbReference>
<evidence type="ECO:0000313" key="3">
    <source>
        <dbReference type="Proteomes" id="UP000216101"/>
    </source>
</evidence>
<dbReference type="PANTHER" id="PTHR36966:SF1">
    <property type="entry name" value="REP-ASSOCIATED TYROSINE TRANSPOSASE"/>
    <property type="match status" value="1"/>
</dbReference>
<dbReference type="SUPFAM" id="SSF143422">
    <property type="entry name" value="Transposase IS200-like"/>
    <property type="match status" value="1"/>
</dbReference>
<dbReference type="RefSeq" id="WP_094983581.1">
    <property type="nucleotide sequence ID" value="NZ_NHNI01000001.1"/>
</dbReference>
<dbReference type="EMBL" id="NHNI01000001">
    <property type="protein sequence ID" value="OZY85735.1"/>
    <property type="molecule type" value="Genomic_DNA"/>
</dbReference>
<dbReference type="GO" id="GO:0043565">
    <property type="term" value="F:sequence-specific DNA binding"/>
    <property type="evidence" value="ECO:0007669"/>
    <property type="project" value="TreeGrafter"/>
</dbReference>
<dbReference type="AlphaFoldDB" id="A0A266Q7B6"/>
<reference evidence="3" key="1">
    <citation type="submission" date="2017-05" db="EMBL/GenBank/DDBJ databases">
        <authorList>
            <person name="Barney B.M."/>
        </authorList>
    </citation>
    <scope>NUCLEOTIDE SEQUENCE [LARGE SCALE GENOMIC DNA]</scope>
    <source>
        <strain evidence="3">PSBB022</strain>
    </source>
</reference>
<feature type="domain" description="Transposase IS200-like" evidence="1">
    <location>
        <begin position="8"/>
        <end position="131"/>
    </location>
</feature>
<proteinExistence type="predicted"/>
<name>A0A266Q7B6_9GAMM</name>
<dbReference type="PANTHER" id="PTHR36966">
    <property type="entry name" value="REP-ASSOCIATED TYROSINE TRANSPOSASE"/>
    <property type="match status" value="1"/>
</dbReference>
<comment type="caution">
    <text evidence="2">The sequence shown here is derived from an EMBL/GenBank/DDBJ whole genome shotgun (WGS) entry which is preliminary data.</text>
</comment>
<protein>
    <submittedName>
        <fullName evidence="2">Transposase</fullName>
    </submittedName>
</protein>
<dbReference type="Pfam" id="PF01797">
    <property type="entry name" value="Y1_Tnp"/>
    <property type="match status" value="1"/>
</dbReference>
<dbReference type="GO" id="GO:0004803">
    <property type="term" value="F:transposase activity"/>
    <property type="evidence" value="ECO:0007669"/>
    <property type="project" value="InterPro"/>
</dbReference>
<evidence type="ECO:0000313" key="2">
    <source>
        <dbReference type="EMBL" id="OZY85735.1"/>
    </source>
</evidence>
<keyword evidence="3" id="KW-1185">Reference proteome</keyword>
<dbReference type="SMART" id="SM01321">
    <property type="entry name" value="Y1_Tnp"/>
    <property type="match status" value="1"/>
</dbReference>
<dbReference type="Gene3D" id="3.30.70.1290">
    <property type="entry name" value="Transposase IS200-like"/>
    <property type="match status" value="1"/>
</dbReference>
<dbReference type="STRING" id="1209072.GCA_000766945_00204"/>
<sequence length="153" mass="18497">MQYRRVYVEGGCYFFTLALADRKSDLLVREIDCLRAAVKRVKQNHPFEINAMVVMPDHLHCLWTLPSNDYDYSTRWALIKANFSRRIAKDELIKTTRLKKGERGIWQRRFWEHTIRDERDFYNHIEYIHYNPVKHGYVSNAQDWPYSSIHQFA</sequence>
<dbReference type="NCBIfam" id="NF047646">
    <property type="entry name" value="REP_Tyr_transpos"/>
    <property type="match status" value="1"/>
</dbReference>
<accession>A0A266Q7B6</accession>
<dbReference type="Proteomes" id="UP000216101">
    <property type="component" value="Unassembled WGS sequence"/>
</dbReference>
<dbReference type="GO" id="GO:0006313">
    <property type="term" value="P:DNA transposition"/>
    <property type="evidence" value="ECO:0007669"/>
    <property type="project" value="InterPro"/>
</dbReference>
<dbReference type="InterPro" id="IPR052715">
    <property type="entry name" value="RAYT_transposase"/>
</dbReference>
<evidence type="ECO:0000259" key="1">
    <source>
        <dbReference type="SMART" id="SM01321"/>
    </source>
</evidence>